<evidence type="ECO:0000313" key="7">
    <source>
        <dbReference type="Proteomes" id="UP001081283"/>
    </source>
</evidence>
<dbReference type="Proteomes" id="UP001081283">
    <property type="component" value="Unassembled WGS sequence"/>
</dbReference>
<evidence type="ECO:0000259" key="5">
    <source>
        <dbReference type="Pfam" id="PF02782"/>
    </source>
</evidence>
<dbReference type="InterPro" id="IPR050406">
    <property type="entry name" value="FGGY_Carb_Kinase"/>
</dbReference>
<protein>
    <submittedName>
        <fullName evidence="6">FGGY-family carbohydrate kinase</fullName>
    </submittedName>
</protein>
<keyword evidence="7" id="KW-1185">Reference proteome</keyword>
<evidence type="ECO:0000256" key="2">
    <source>
        <dbReference type="ARBA" id="ARBA00022679"/>
    </source>
</evidence>
<proteinExistence type="inferred from homology"/>
<dbReference type="InterPro" id="IPR043129">
    <property type="entry name" value="ATPase_NBD"/>
</dbReference>
<feature type="domain" description="Carbohydrate kinase FGGY C-terminal" evidence="5">
    <location>
        <begin position="252"/>
        <end position="432"/>
    </location>
</feature>
<evidence type="ECO:0000256" key="3">
    <source>
        <dbReference type="ARBA" id="ARBA00022777"/>
    </source>
</evidence>
<name>A0ABT3YM31_9HYPH</name>
<dbReference type="RefSeq" id="WP_267614787.1">
    <property type="nucleotide sequence ID" value="NZ_JAOVZQ010000001.1"/>
</dbReference>
<reference evidence="6" key="1">
    <citation type="submission" date="2022-10" db="EMBL/GenBank/DDBJ databases">
        <title>Hoeflea sp. J2-29, isolated from marine algae.</title>
        <authorList>
            <person name="Kristyanto S."/>
            <person name="Kim J.M."/>
            <person name="Jeon C.O."/>
        </authorList>
    </citation>
    <scope>NUCLEOTIDE SEQUENCE</scope>
    <source>
        <strain evidence="6">J2-29</strain>
    </source>
</reference>
<dbReference type="InterPro" id="IPR018484">
    <property type="entry name" value="FGGY_N"/>
</dbReference>
<comment type="caution">
    <text evidence="6">The sequence shown here is derived from an EMBL/GenBank/DDBJ whole genome shotgun (WGS) entry which is preliminary data.</text>
</comment>
<dbReference type="PANTHER" id="PTHR43095">
    <property type="entry name" value="SUGAR KINASE"/>
    <property type="match status" value="1"/>
</dbReference>
<dbReference type="InterPro" id="IPR018485">
    <property type="entry name" value="FGGY_C"/>
</dbReference>
<comment type="similarity">
    <text evidence="1">Belongs to the FGGY kinase family.</text>
</comment>
<keyword evidence="2" id="KW-0808">Transferase</keyword>
<dbReference type="InterPro" id="IPR000577">
    <property type="entry name" value="Carb_kinase_FGGY"/>
</dbReference>
<organism evidence="6 7">
    <name type="scientific">Hoeflea ulvae</name>
    <dbReference type="NCBI Taxonomy" id="2983764"/>
    <lineage>
        <taxon>Bacteria</taxon>
        <taxon>Pseudomonadati</taxon>
        <taxon>Pseudomonadota</taxon>
        <taxon>Alphaproteobacteria</taxon>
        <taxon>Hyphomicrobiales</taxon>
        <taxon>Rhizobiaceae</taxon>
        <taxon>Hoeflea</taxon>
    </lineage>
</organism>
<keyword evidence="3 6" id="KW-0418">Kinase</keyword>
<feature type="domain" description="Carbohydrate kinase FGGY N-terminal" evidence="4">
    <location>
        <begin position="5"/>
        <end position="241"/>
    </location>
</feature>
<dbReference type="Pfam" id="PF00370">
    <property type="entry name" value="FGGY_N"/>
    <property type="match status" value="1"/>
</dbReference>
<dbReference type="Gene3D" id="3.30.420.40">
    <property type="match status" value="2"/>
</dbReference>
<dbReference type="PIRSF" id="PIRSF000538">
    <property type="entry name" value="GlpK"/>
    <property type="match status" value="1"/>
</dbReference>
<dbReference type="Pfam" id="PF02782">
    <property type="entry name" value="FGGY_C"/>
    <property type="match status" value="1"/>
</dbReference>
<evidence type="ECO:0000313" key="6">
    <source>
        <dbReference type="EMBL" id="MCY0096955.1"/>
    </source>
</evidence>
<accession>A0ABT3YM31</accession>
<dbReference type="EMBL" id="JAOVZQ010000001">
    <property type="protein sequence ID" value="MCY0096955.1"/>
    <property type="molecule type" value="Genomic_DNA"/>
</dbReference>
<evidence type="ECO:0000259" key="4">
    <source>
        <dbReference type="Pfam" id="PF00370"/>
    </source>
</evidence>
<sequence length="482" mass="51332">MARTLAFDLGGSSLKLAIVDETGAFLGQTRVPLDIHTIGDHHYEVDPMDWWRAFEHGCRELAGGGHDFAGIDAVAGCGFTRTQVFLDGMGHVIRPAITFQDSRAAGVVDRTRSEISASGSDAIDTLGPFDPLARLLWLKQEEPEHWARLRKVVEPKDYLNMMLTGVAASDAISQTPMTRAIRASAEDVFAILGMDPAILPDLHSPFDPLAPVRPGLAYPLSELAGRPVHSGSIDTWSCVLGSGGLKAGVGYSISGTSDVSGVICGVQTSAEGLLSVEWGPGLWQLGGPSQGAATRLQWALDQFSPGMALQASLDAAFASGDPAPLFLPFLDGERTPMWDPDLKGAFLGLSAAHTAKDFLRGVAEGINYLAREVLVRAEEAIGTPVSHVCFSGGLARSPLLCQLKADVLNRDVVVPGNPETGLAGAARLASWHAVRDQATVSETGTLYRPDPARRVYHDDRFSLFRVASKAVAPISHRMRALG</sequence>
<dbReference type="SUPFAM" id="SSF53067">
    <property type="entry name" value="Actin-like ATPase domain"/>
    <property type="match status" value="2"/>
</dbReference>
<gene>
    <name evidence="6" type="ORF">OEG82_23525</name>
</gene>
<dbReference type="GO" id="GO:0016301">
    <property type="term" value="F:kinase activity"/>
    <property type="evidence" value="ECO:0007669"/>
    <property type="project" value="UniProtKB-KW"/>
</dbReference>
<evidence type="ECO:0000256" key="1">
    <source>
        <dbReference type="ARBA" id="ARBA00009156"/>
    </source>
</evidence>